<keyword evidence="3" id="KW-1015">Disulfide bond</keyword>
<dbReference type="OrthoDB" id="9793753at2"/>
<evidence type="ECO:0000256" key="4">
    <source>
        <dbReference type="ARBA" id="ARBA00023186"/>
    </source>
</evidence>
<dbReference type="PANTHER" id="PTHR30111">
    <property type="entry name" value="33 KDA CHAPERONIN"/>
    <property type="match status" value="1"/>
</dbReference>
<dbReference type="PANTHER" id="PTHR30111:SF1">
    <property type="entry name" value="33 KDA CHAPERONIN"/>
    <property type="match status" value="1"/>
</dbReference>
<dbReference type="RefSeq" id="WP_146654477.1">
    <property type="nucleotide sequence ID" value="NZ_CP012333.1"/>
</dbReference>
<keyword evidence="1" id="KW-0963">Cytoplasm</keyword>
<organism evidence="6 7">
    <name type="scientific">Labilithrix luteola</name>
    <dbReference type="NCBI Taxonomy" id="1391654"/>
    <lineage>
        <taxon>Bacteria</taxon>
        <taxon>Pseudomonadati</taxon>
        <taxon>Myxococcota</taxon>
        <taxon>Polyangia</taxon>
        <taxon>Polyangiales</taxon>
        <taxon>Labilitrichaceae</taxon>
        <taxon>Labilithrix</taxon>
    </lineage>
</organism>
<dbReference type="EMBL" id="CP012333">
    <property type="protein sequence ID" value="AKV03757.1"/>
    <property type="molecule type" value="Genomic_DNA"/>
</dbReference>
<evidence type="ECO:0000256" key="3">
    <source>
        <dbReference type="ARBA" id="ARBA00023157"/>
    </source>
</evidence>
<dbReference type="InterPro" id="IPR000397">
    <property type="entry name" value="Heat_shock_Hsp33"/>
</dbReference>
<dbReference type="SUPFAM" id="SSF64397">
    <property type="entry name" value="Hsp33 domain"/>
    <property type="match status" value="1"/>
</dbReference>
<evidence type="ECO:0000313" key="6">
    <source>
        <dbReference type="EMBL" id="AKV03757.1"/>
    </source>
</evidence>
<sequence>MLHTDNVLRAITDDGAFRVIAADTTATVRQALEVQHAETLDLKRTFADLLTGAILVRESMAPDYRLQAILQGDNPKARMVADTHADGSARGLIQVPSDLKEMPLGERGLLQIARTLHNGSLHQGVVRVPPGAKGMSSAFMAYMQESEQTLTMIAIGCHFANGSVAAAGGYMVQLLPEVAEGPLMVMTERLKDFEDIVPLLARGAASPEELLKETLYGMPYTKVGDREVKFACQCSADRLAISLASLPRNDIESLMEDGKPLEIECDYCRKKYEFTVQQLRSLLDKN</sequence>
<reference evidence="6 7" key="1">
    <citation type="submission" date="2015-08" db="EMBL/GenBank/DDBJ databases">
        <authorList>
            <person name="Babu N.S."/>
            <person name="Beckwith C.J."/>
            <person name="Beseler K.G."/>
            <person name="Brison A."/>
            <person name="Carone J.V."/>
            <person name="Caskin T.P."/>
            <person name="Diamond M."/>
            <person name="Durham M.E."/>
            <person name="Foxe J.M."/>
            <person name="Go M."/>
            <person name="Henderson B.A."/>
            <person name="Jones I.B."/>
            <person name="McGettigan J.A."/>
            <person name="Micheletti S.J."/>
            <person name="Nasrallah M.E."/>
            <person name="Ortiz D."/>
            <person name="Piller C.R."/>
            <person name="Privatt S.R."/>
            <person name="Schneider S.L."/>
            <person name="Sharp S."/>
            <person name="Smith T.C."/>
            <person name="Stanton J.D."/>
            <person name="Ullery H.E."/>
            <person name="Wilson R.J."/>
            <person name="Serrano M.G."/>
            <person name="Buck G."/>
            <person name="Lee V."/>
            <person name="Wang Y."/>
            <person name="Carvalho R."/>
            <person name="Voegtly L."/>
            <person name="Shi R."/>
            <person name="Duckworth R."/>
            <person name="Johnson A."/>
            <person name="Loviza R."/>
            <person name="Walstead R."/>
            <person name="Shah Z."/>
            <person name="Kiflezghi M."/>
            <person name="Wade K."/>
            <person name="Ball S.L."/>
            <person name="Bradley K.W."/>
            <person name="Asai D.J."/>
            <person name="Bowman C.A."/>
            <person name="Russell D.A."/>
            <person name="Pope W.H."/>
            <person name="Jacobs-Sera D."/>
            <person name="Hendrix R.W."/>
            <person name="Hatfull G.F."/>
        </authorList>
    </citation>
    <scope>NUCLEOTIDE SEQUENCE [LARGE SCALE GENOMIC DNA]</scope>
    <source>
        <strain evidence="6 7">DSM 27648</strain>
    </source>
</reference>
<dbReference type="GO" id="GO:0042026">
    <property type="term" value="P:protein refolding"/>
    <property type="evidence" value="ECO:0007669"/>
    <property type="project" value="TreeGrafter"/>
</dbReference>
<gene>
    <name evidence="6" type="ORF">AKJ09_10420</name>
</gene>
<dbReference type="InterPro" id="IPR016154">
    <property type="entry name" value="Heat_shock_Hsp33_C"/>
</dbReference>
<dbReference type="Gene3D" id="3.55.30.10">
    <property type="entry name" value="Hsp33 domain"/>
    <property type="match status" value="1"/>
</dbReference>
<dbReference type="SUPFAM" id="SSF118352">
    <property type="entry name" value="HSP33 redox switch-like"/>
    <property type="match status" value="1"/>
</dbReference>
<name>A0A0K1QDN3_9BACT</name>
<dbReference type="STRING" id="1391654.AKJ09_10420"/>
<evidence type="ECO:0000313" key="7">
    <source>
        <dbReference type="Proteomes" id="UP000064967"/>
    </source>
</evidence>
<proteinExistence type="predicted"/>
<accession>A0A0K1QDN3</accession>
<dbReference type="InterPro" id="IPR016153">
    <property type="entry name" value="Heat_shock_Hsp33_N"/>
</dbReference>
<dbReference type="KEGG" id="llu:AKJ09_10420"/>
<dbReference type="Proteomes" id="UP000064967">
    <property type="component" value="Chromosome"/>
</dbReference>
<protein>
    <submittedName>
        <fullName evidence="6">Chaperonin (Heat shock protein 33)</fullName>
    </submittedName>
</protein>
<dbReference type="GO" id="GO:0005737">
    <property type="term" value="C:cytoplasm"/>
    <property type="evidence" value="ECO:0007669"/>
    <property type="project" value="InterPro"/>
</dbReference>
<keyword evidence="7" id="KW-1185">Reference proteome</keyword>
<keyword evidence="6" id="KW-0346">Stress response</keyword>
<dbReference type="AlphaFoldDB" id="A0A0K1QDN3"/>
<keyword evidence="2" id="KW-0862">Zinc</keyword>
<evidence type="ECO:0000256" key="5">
    <source>
        <dbReference type="ARBA" id="ARBA00023284"/>
    </source>
</evidence>
<keyword evidence="4" id="KW-0143">Chaperone</keyword>
<dbReference type="Pfam" id="PF01430">
    <property type="entry name" value="HSP33"/>
    <property type="match status" value="1"/>
</dbReference>
<dbReference type="GO" id="GO:0051082">
    <property type="term" value="F:unfolded protein binding"/>
    <property type="evidence" value="ECO:0007669"/>
    <property type="project" value="InterPro"/>
</dbReference>
<dbReference type="Gene3D" id="3.90.1280.10">
    <property type="entry name" value="HSP33 redox switch-like"/>
    <property type="match status" value="1"/>
</dbReference>
<evidence type="ECO:0000256" key="1">
    <source>
        <dbReference type="ARBA" id="ARBA00022490"/>
    </source>
</evidence>
<evidence type="ECO:0000256" key="2">
    <source>
        <dbReference type="ARBA" id="ARBA00022833"/>
    </source>
</evidence>
<dbReference type="GO" id="GO:0044183">
    <property type="term" value="F:protein folding chaperone"/>
    <property type="evidence" value="ECO:0007669"/>
    <property type="project" value="TreeGrafter"/>
</dbReference>
<keyword evidence="5" id="KW-0676">Redox-active center</keyword>